<evidence type="ECO:0000313" key="2">
    <source>
        <dbReference type="EMBL" id="TMW86686.1"/>
    </source>
</evidence>
<proteinExistence type="predicted"/>
<dbReference type="AlphaFoldDB" id="A0A6N2AWH8"/>
<comment type="caution">
    <text evidence="2">The sequence shown here is derived from an EMBL/GenBank/DDBJ whole genome shotgun (WGS) entry which is preliminary data.</text>
</comment>
<protein>
    <recommendedName>
        <fullName evidence="1">Retrovirus-related Pol polyprotein from transposon TNT 1-94-like beta-barrel domain-containing protein</fullName>
    </recommendedName>
</protein>
<evidence type="ECO:0000259" key="1">
    <source>
        <dbReference type="Pfam" id="PF22936"/>
    </source>
</evidence>
<dbReference type="Pfam" id="PF22936">
    <property type="entry name" value="Pol_BBD"/>
    <property type="match status" value="1"/>
</dbReference>
<reference evidence="2" key="1">
    <citation type="submission" date="2019-05" db="EMBL/GenBank/DDBJ databases">
        <title>The de novo reference genome and transcriptome assemblies of the wild tomato species Solanum chilense.</title>
        <authorList>
            <person name="Stam R."/>
            <person name="Nosenko T."/>
            <person name="Hoerger A.C."/>
            <person name="Stephan W."/>
            <person name="Seidel M.A."/>
            <person name="Kuhn J.M.M."/>
            <person name="Haberer G."/>
            <person name="Tellier A."/>
        </authorList>
    </citation>
    <scope>NUCLEOTIDE SEQUENCE</scope>
    <source>
        <tissue evidence="2">Mature leaves</tissue>
    </source>
</reference>
<accession>A0A6N2AWH8</accession>
<gene>
    <name evidence="2" type="ORF">EJD97_020999</name>
</gene>
<feature type="domain" description="Retrovirus-related Pol polyprotein from transposon TNT 1-94-like beta-barrel" evidence="1">
    <location>
        <begin position="162"/>
        <end position="211"/>
    </location>
</feature>
<sequence>MQIENYLYQKDLYESLTRVKPESMTVEKWKLKDRQALGLIRLTLSRNMEFNIMKEKTKSSLLKALSKILGILLLLRLAIPVDLRNCCLMKFVMLFLAKVFANEKGEIHRAVLSALTEGGEVRRKAKINMVDQNQRIKENPQTDKCDLLELWRKRALSKELYKVYVADNRALEIEGKGDVCIKTNSGNQWTLKDVRYIPGIKKNLISIGQLD</sequence>
<dbReference type="EMBL" id="RXGB01006245">
    <property type="protein sequence ID" value="TMW86686.1"/>
    <property type="molecule type" value="Genomic_DNA"/>
</dbReference>
<organism evidence="2">
    <name type="scientific">Solanum chilense</name>
    <name type="common">Tomato</name>
    <name type="synonym">Lycopersicon chilense</name>
    <dbReference type="NCBI Taxonomy" id="4083"/>
    <lineage>
        <taxon>Eukaryota</taxon>
        <taxon>Viridiplantae</taxon>
        <taxon>Streptophyta</taxon>
        <taxon>Embryophyta</taxon>
        <taxon>Tracheophyta</taxon>
        <taxon>Spermatophyta</taxon>
        <taxon>Magnoliopsida</taxon>
        <taxon>eudicotyledons</taxon>
        <taxon>Gunneridae</taxon>
        <taxon>Pentapetalae</taxon>
        <taxon>asterids</taxon>
        <taxon>lamiids</taxon>
        <taxon>Solanales</taxon>
        <taxon>Solanaceae</taxon>
        <taxon>Solanoideae</taxon>
        <taxon>Solaneae</taxon>
        <taxon>Solanum</taxon>
        <taxon>Solanum subgen. Lycopersicon</taxon>
    </lineage>
</organism>
<dbReference type="InterPro" id="IPR054722">
    <property type="entry name" value="PolX-like_BBD"/>
</dbReference>
<name>A0A6N2AWH8_SOLCI</name>